<dbReference type="Proteomes" id="UP001172673">
    <property type="component" value="Unassembled WGS sequence"/>
</dbReference>
<reference evidence="1" key="1">
    <citation type="submission" date="2022-10" db="EMBL/GenBank/DDBJ databases">
        <title>Culturing micro-colonial fungi from biological soil crusts in the Mojave desert and describing Neophaeococcomyces mojavensis, and introducing the new genera and species Taxawa tesnikishii.</title>
        <authorList>
            <person name="Kurbessoian T."/>
            <person name="Stajich J.E."/>
        </authorList>
    </citation>
    <scope>NUCLEOTIDE SEQUENCE</scope>
    <source>
        <strain evidence="1">TK_41</strain>
    </source>
</reference>
<keyword evidence="2" id="KW-1185">Reference proteome</keyword>
<evidence type="ECO:0000313" key="2">
    <source>
        <dbReference type="Proteomes" id="UP001172673"/>
    </source>
</evidence>
<sequence length="321" mass="34815">MEPPKKKNLIRHSGWFSNRRSAEARPLRQAHPERDVAVGEKAFGKAYVNCALRGNSSKWGKLRDKDAAVLQLLIDPRQDEGFKLSELVLELSFAEKDPRLPLGATSAPGAAAPVAGLVAAGTTSSAMSSSAAASTEPSLIILEPPSPKYLKGKTNTQHSSSEVLLQPQVGAGGVSVGGVGLKTTRDKDIERSWRFQSHWANNELGLYTNAQWTWKAVAANPDIEDVGALFAGLIIQHPGQPFYLTCKVSGKLVNFGKKFRYGNDDERPYYTLIHPKPSQQNLQVEAEQLEKEIVDLIAKAAARELLSEGDEAKKPVSSPAP</sequence>
<gene>
    <name evidence="1" type="ORF">H2200_001225</name>
</gene>
<proteinExistence type="predicted"/>
<dbReference type="EMBL" id="JAPDRK010000002">
    <property type="protein sequence ID" value="KAJ9615151.1"/>
    <property type="molecule type" value="Genomic_DNA"/>
</dbReference>
<evidence type="ECO:0000313" key="1">
    <source>
        <dbReference type="EMBL" id="KAJ9615151.1"/>
    </source>
</evidence>
<protein>
    <submittedName>
        <fullName evidence="1">Uncharacterized protein</fullName>
    </submittedName>
</protein>
<organism evidence="1 2">
    <name type="scientific">Cladophialophora chaetospira</name>
    <dbReference type="NCBI Taxonomy" id="386627"/>
    <lineage>
        <taxon>Eukaryota</taxon>
        <taxon>Fungi</taxon>
        <taxon>Dikarya</taxon>
        <taxon>Ascomycota</taxon>
        <taxon>Pezizomycotina</taxon>
        <taxon>Eurotiomycetes</taxon>
        <taxon>Chaetothyriomycetidae</taxon>
        <taxon>Chaetothyriales</taxon>
        <taxon>Herpotrichiellaceae</taxon>
        <taxon>Cladophialophora</taxon>
    </lineage>
</organism>
<dbReference type="AlphaFoldDB" id="A0AA38XKL3"/>
<accession>A0AA38XKL3</accession>
<name>A0AA38XKL3_9EURO</name>
<comment type="caution">
    <text evidence="1">The sequence shown here is derived from an EMBL/GenBank/DDBJ whole genome shotgun (WGS) entry which is preliminary data.</text>
</comment>